<accession>A0A6A4ITY9</accession>
<keyword evidence="2" id="KW-1185">Reference proteome</keyword>
<comment type="caution">
    <text evidence="1">The sequence shown here is derived from an EMBL/GenBank/DDBJ whole genome shotgun (WGS) entry which is preliminary data.</text>
</comment>
<dbReference type="EMBL" id="WIXP02000008">
    <property type="protein sequence ID" value="KAF6206347.1"/>
    <property type="molecule type" value="Genomic_DNA"/>
</dbReference>
<protein>
    <submittedName>
        <fullName evidence="1">Uncharacterized protein</fullName>
    </submittedName>
</protein>
<sequence length="81" mass="9154">MVGNGPIRDYRAIHRGPGLARQLRHGNQPMYCVPVTTCMLIMSVIFTGTIILVLFVLLVGDFSDRIDMELTPRTTDIPKFY</sequence>
<proteinExistence type="predicted"/>
<evidence type="ECO:0000313" key="2">
    <source>
        <dbReference type="Proteomes" id="UP000466442"/>
    </source>
</evidence>
<organism evidence="1 2">
    <name type="scientific">Apolygus lucorum</name>
    <name type="common">Small green plant bug</name>
    <name type="synonym">Lygocoris lucorum</name>
    <dbReference type="NCBI Taxonomy" id="248454"/>
    <lineage>
        <taxon>Eukaryota</taxon>
        <taxon>Metazoa</taxon>
        <taxon>Ecdysozoa</taxon>
        <taxon>Arthropoda</taxon>
        <taxon>Hexapoda</taxon>
        <taxon>Insecta</taxon>
        <taxon>Pterygota</taxon>
        <taxon>Neoptera</taxon>
        <taxon>Paraneoptera</taxon>
        <taxon>Hemiptera</taxon>
        <taxon>Heteroptera</taxon>
        <taxon>Panheteroptera</taxon>
        <taxon>Cimicomorpha</taxon>
        <taxon>Miridae</taxon>
        <taxon>Mirini</taxon>
        <taxon>Apolygus</taxon>
    </lineage>
</organism>
<evidence type="ECO:0000313" key="1">
    <source>
        <dbReference type="EMBL" id="KAF6206347.1"/>
    </source>
</evidence>
<name>A0A6A4ITY9_APOLU</name>
<reference evidence="1" key="1">
    <citation type="journal article" date="2021" name="Mol. Ecol. Resour.">
        <title>Apolygus lucorum genome provides insights into omnivorousness and mesophyll feeding.</title>
        <authorList>
            <person name="Liu Y."/>
            <person name="Liu H."/>
            <person name="Wang H."/>
            <person name="Huang T."/>
            <person name="Liu B."/>
            <person name="Yang B."/>
            <person name="Yin L."/>
            <person name="Li B."/>
            <person name="Zhang Y."/>
            <person name="Zhang S."/>
            <person name="Jiang F."/>
            <person name="Zhang X."/>
            <person name="Ren Y."/>
            <person name="Wang B."/>
            <person name="Wang S."/>
            <person name="Lu Y."/>
            <person name="Wu K."/>
            <person name="Fan W."/>
            <person name="Wang G."/>
        </authorList>
    </citation>
    <scope>NUCLEOTIDE SEQUENCE</scope>
    <source>
        <strain evidence="1">12Hb</strain>
    </source>
</reference>
<gene>
    <name evidence="1" type="ORF">GE061_017580</name>
</gene>
<dbReference type="AlphaFoldDB" id="A0A6A4ITY9"/>
<dbReference type="Proteomes" id="UP000466442">
    <property type="component" value="Unassembled WGS sequence"/>
</dbReference>